<dbReference type="GO" id="GO:0003677">
    <property type="term" value="F:DNA binding"/>
    <property type="evidence" value="ECO:0007669"/>
    <property type="project" value="UniProtKB-KW"/>
</dbReference>
<dbReference type="GO" id="GO:0003700">
    <property type="term" value="F:DNA-binding transcription factor activity"/>
    <property type="evidence" value="ECO:0007669"/>
    <property type="project" value="InterPro"/>
</dbReference>
<accession>A0AAN8VNX0</accession>
<evidence type="ECO:0000313" key="2">
    <source>
        <dbReference type="EMBL" id="KAK6932992.1"/>
    </source>
</evidence>
<dbReference type="PANTHER" id="PTHR45844">
    <property type="entry name" value="TRANSCRIPTION FACTOR BHLH30"/>
    <property type="match status" value="1"/>
</dbReference>
<keyword evidence="1" id="KW-0238">DNA-binding</keyword>
<gene>
    <name evidence="2" type="ORF">RJ641_035886</name>
</gene>
<comment type="caution">
    <text evidence="2">The sequence shown here is derived from an EMBL/GenBank/DDBJ whole genome shotgun (WGS) entry which is preliminary data.</text>
</comment>
<sequence>MANCLGLPEEANWVQSQAALGEDYTVLVPWPLPSLTQQPNVSSFNSNGYPPWSTPLEGVGEDRSMDKAHLLATVVDHVKELKRKASEVYKVLTLPTEVDEVTVDCELDQDFLPSKIDQSKSCVFIKASLCCDDRPELFSELIQALKDLKLTTVRADMASLGGRIKGILVLCSEDAEEGICVNTLKQALEVALSRLASSSTVPTNRMTSKRQRFFFPSTSLQRP</sequence>
<evidence type="ECO:0008006" key="4">
    <source>
        <dbReference type="Google" id="ProtNLM"/>
    </source>
</evidence>
<dbReference type="AlphaFoldDB" id="A0AAN8VNX0"/>
<organism evidence="2 3">
    <name type="scientific">Dillenia turbinata</name>
    <dbReference type="NCBI Taxonomy" id="194707"/>
    <lineage>
        <taxon>Eukaryota</taxon>
        <taxon>Viridiplantae</taxon>
        <taxon>Streptophyta</taxon>
        <taxon>Embryophyta</taxon>
        <taxon>Tracheophyta</taxon>
        <taxon>Spermatophyta</taxon>
        <taxon>Magnoliopsida</taxon>
        <taxon>eudicotyledons</taxon>
        <taxon>Gunneridae</taxon>
        <taxon>Pentapetalae</taxon>
        <taxon>Dilleniales</taxon>
        <taxon>Dilleniaceae</taxon>
        <taxon>Dillenia</taxon>
    </lineage>
</organism>
<dbReference type="Proteomes" id="UP001370490">
    <property type="component" value="Unassembled WGS sequence"/>
</dbReference>
<evidence type="ECO:0000313" key="3">
    <source>
        <dbReference type="Proteomes" id="UP001370490"/>
    </source>
</evidence>
<dbReference type="InterPro" id="IPR045847">
    <property type="entry name" value="AIG1-like"/>
</dbReference>
<name>A0AAN8VNX0_9MAGN</name>
<protein>
    <recommendedName>
        <fullName evidence="4">Transcription factor bHLH51</fullName>
    </recommendedName>
</protein>
<keyword evidence="3" id="KW-1185">Reference proteome</keyword>
<reference evidence="2 3" key="1">
    <citation type="submission" date="2023-12" db="EMBL/GenBank/DDBJ databases">
        <title>A high-quality genome assembly for Dillenia turbinata (Dilleniales).</title>
        <authorList>
            <person name="Chanderbali A."/>
        </authorList>
    </citation>
    <scope>NUCLEOTIDE SEQUENCE [LARGE SCALE GENOMIC DNA]</scope>
    <source>
        <strain evidence="2">LSX21</strain>
        <tissue evidence="2">Leaf</tissue>
    </source>
</reference>
<dbReference type="EMBL" id="JBAMMX010000009">
    <property type="protein sequence ID" value="KAK6932992.1"/>
    <property type="molecule type" value="Genomic_DNA"/>
</dbReference>
<proteinExistence type="predicted"/>
<dbReference type="CDD" id="cd04873">
    <property type="entry name" value="ACT_UUR-ACR-like"/>
    <property type="match status" value="1"/>
</dbReference>
<evidence type="ECO:0000256" key="1">
    <source>
        <dbReference type="ARBA" id="ARBA00023125"/>
    </source>
</evidence>
<dbReference type="PANTHER" id="PTHR45844:SF18">
    <property type="entry name" value="TRANSCRIPTION FACTOR BHLH51"/>
    <property type="match status" value="1"/>
</dbReference>